<dbReference type="HOGENOM" id="CLU_016047_0_0_2"/>
<dbReference type="CDD" id="cd06261">
    <property type="entry name" value="TM_PBP2"/>
    <property type="match status" value="1"/>
</dbReference>
<keyword evidence="2 7" id="KW-0813">Transport</keyword>
<dbReference type="EMBL" id="CP000575">
    <property type="protein sequence ID" value="ABN69222.1"/>
    <property type="molecule type" value="Genomic_DNA"/>
</dbReference>
<evidence type="ECO:0000256" key="2">
    <source>
        <dbReference type="ARBA" id="ARBA00022448"/>
    </source>
</evidence>
<comment type="similarity">
    <text evidence="7">Belongs to the binding-protein-dependent transport system permease family.</text>
</comment>
<gene>
    <name evidence="9" type="ordered locus">Smar_0109</name>
</gene>
<evidence type="ECO:0000313" key="9">
    <source>
        <dbReference type="EMBL" id="ABN69222.1"/>
    </source>
</evidence>
<dbReference type="GO" id="GO:0005886">
    <property type="term" value="C:plasma membrane"/>
    <property type="evidence" value="ECO:0007669"/>
    <property type="project" value="UniProtKB-SubCell"/>
</dbReference>
<keyword evidence="6 7" id="KW-0472">Membrane</keyword>
<keyword evidence="5 7" id="KW-1133">Transmembrane helix</keyword>
<keyword evidence="10" id="KW-1185">Reference proteome</keyword>
<evidence type="ECO:0000313" key="10">
    <source>
        <dbReference type="Proteomes" id="UP000000254"/>
    </source>
</evidence>
<dbReference type="KEGG" id="smr:Smar_0109"/>
<dbReference type="AlphaFoldDB" id="A3DKR2"/>
<comment type="subcellular location">
    <subcellularLocation>
        <location evidence="1 7">Cell membrane</location>
        <topology evidence="1 7">Multi-pass membrane protein</topology>
    </subcellularLocation>
</comment>
<feature type="transmembrane region" description="Helical" evidence="7">
    <location>
        <begin position="289"/>
        <end position="312"/>
    </location>
</feature>
<dbReference type="GeneID" id="4906836"/>
<evidence type="ECO:0000256" key="6">
    <source>
        <dbReference type="ARBA" id="ARBA00023136"/>
    </source>
</evidence>
<keyword evidence="4 7" id="KW-0812">Transmembrane</keyword>
<dbReference type="Gene3D" id="1.10.3720.10">
    <property type="entry name" value="MetI-like"/>
    <property type="match status" value="1"/>
</dbReference>
<feature type="transmembrane region" description="Helical" evidence="7">
    <location>
        <begin position="176"/>
        <end position="198"/>
    </location>
</feature>
<reference evidence="10" key="1">
    <citation type="journal article" date="2009" name="BMC Genomics">
        <title>The complete genome sequence of Staphylothermus marinus reveals differences in sulfur metabolism among heterotrophic Crenarchaeota.</title>
        <authorList>
            <person name="Anderson I.J."/>
            <person name="Dharmarajan L."/>
            <person name="Rodriguez J."/>
            <person name="Hooper S."/>
            <person name="Porat I."/>
            <person name="Ulrich L.E."/>
            <person name="Elkins J.G."/>
            <person name="Mavromatis K."/>
            <person name="Sun H."/>
            <person name="Land M."/>
            <person name="Lapidus A."/>
            <person name="Lucas S."/>
            <person name="Barry K."/>
            <person name="Huber H."/>
            <person name="Zhulin I.B."/>
            <person name="Whitman W.B."/>
            <person name="Mukhopadhyay B."/>
            <person name="Woese C."/>
            <person name="Bristow J."/>
            <person name="Kyrpides N."/>
        </authorList>
    </citation>
    <scope>NUCLEOTIDE SEQUENCE [LARGE SCALE GENOMIC DNA]</scope>
    <source>
        <strain evidence="10">ATCC 43588 / DSM 3639 / JCM 9404 / F1</strain>
    </source>
</reference>
<name>A3DKR2_STAMF</name>
<dbReference type="InterPro" id="IPR035906">
    <property type="entry name" value="MetI-like_sf"/>
</dbReference>
<dbReference type="SUPFAM" id="SSF161098">
    <property type="entry name" value="MetI-like"/>
    <property type="match status" value="1"/>
</dbReference>
<protein>
    <submittedName>
        <fullName evidence="9">Binding-protein-dependent transport systems inner membrane component</fullName>
    </submittedName>
</protein>
<dbReference type="STRING" id="399550.Smar_0109"/>
<dbReference type="InterPro" id="IPR051393">
    <property type="entry name" value="ABC_transporter_permease"/>
</dbReference>
<accession>A3DKR2</accession>
<feature type="domain" description="ABC transmembrane type-1" evidence="8">
    <location>
        <begin position="86"/>
        <end position="308"/>
    </location>
</feature>
<feature type="transmembrane region" description="Helical" evidence="7">
    <location>
        <begin position="235"/>
        <end position="258"/>
    </location>
</feature>
<sequence length="325" mass="36690">MKRFKLKYFFSNLRGFLRSDASKFLAPALFLVIVFFIIPIIISVYMSFTPLRNWNIDKYAGEFIGFKNYYRLFYLLMHDPSVKAVMLTTIVFVSITLIVNVLGGLALAIGTFFINERAAGISQLLWLLPRMTPVAVYSLIWYYFFHPSSIGTLNGILLRLGIIDKPIDLGQQILPWGAWAIIIFVNGLVGVSYGMIVFTSAISNIPKELVIAARVDGASNWDITRKILIPLLKWHIIYVTTWQLLSLLTTYDHLFLLVKWGLVNRDYGTTWSLYVYNTAFLTGIQDQGLAAAAGVVLVIVSSILGIITLKLMGFEKMIKPPRGDI</sequence>
<evidence type="ECO:0000256" key="7">
    <source>
        <dbReference type="RuleBase" id="RU363032"/>
    </source>
</evidence>
<evidence type="ECO:0000259" key="8">
    <source>
        <dbReference type="PROSITE" id="PS50928"/>
    </source>
</evidence>
<evidence type="ECO:0000256" key="4">
    <source>
        <dbReference type="ARBA" id="ARBA00022692"/>
    </source>
</evidence>
<dbReference type="OrthoDB" id="45815at2157"/>
<dbReference type="Proteomes" id="UP000000254">
    <property type="component" value="Chromosome"/>
</dbReference>
<dbReference type="eggNOG" id="arCOG00157">
    <property type="taxonomic scope" value="Archaea"/>
</dbReference>
<evidence type="ECO:0000256" key="3">
    <source>
        <dbReference type="ARBA" id="ARBA00022475"/>
    </source>
</evidence>
<dbReference type="GO" id="GO:0055085">
    <property type="term" value="P:transmembrane transport"/>
    <property type="evidence" value="ECO:0007669"/>
    <property type="project" value="InterPro"/>
</dbReference>
<evidence type="ECO:0000256" key="5">
    <source>
        <dbReference type="ARBA" id="ARBA00022989"/>
    </source>
</evidence>
<dbReference type="PANTHER" id="PTHR30193">
    <property type="entry name" value="ABC TRANSPORTER PERMEASE PROTEIN"/>
    <property type="match status" value="1"/>
</dbReference>
<evidence type="ECO:0000256" key="1">
    <source>
        <dbReference type="ARBA" id="ARBA00004651"/>
    </source>
</evidence>
<dbReference type="PROSITE" id="PS50928">
    <property type="entry name" value="ABC_TM1"/>
    <property type="match status" value="1"/>
</dbReference>
<dbReference type="PRINTS" id="PR00303">
    <property type="entry name" value="SECYTRNLCASE"/>
</dbReference>
<dbReference type="RefSeq" id="WP_011838413.1">
    <property type="nucleotide sequence ID" value="NC_009033.1"/>
</dbReference>
<dbReference type="Pfam" id="PF00528">
    <property type="entry name" value="BPD_transp_1"/>
    <property type="match status" value="1"/>
</dbReference>
<dbReference type="InterPro" id="IPR000515">
    <property type="entry name" value="MetI-like"/>
</dbReference>
<reference evidence="9 10" key="2">
    <citation type="journal article" date="2009" name="Stand. Genomic Sci.">
        <title>Complete genome sequence of Staphylothermus marinus Stetter and Fiala 1986 type strain F1.</title>
        <authorList>
            <person name="Anderson I.J."/>
            <person name="Sun H."/>
            <person name="Lapidus A."/>
            <person name="Copeland A."/>
            <person name="Glavina Del Rio T."/>
            <person name="Tice H."/>
            <person name="Dalin E."/>
            <person name="Lucas S."/>
            <person name="Barry K."/>
            <person name="Land M."/>
            <person name="Richardson P."/>
            <person name="Huber H."/>
            <person name="Kyrpides N.C."/>
        </authorList>
    </citation>
    <scope>NUCLEOTIDE SEQUENCE [LARGE SCALE GENOMIC DNA]</scope>
    <source>
        <strain evidence="10">ATCC 43588 / DSM 3639 / JCM 9404 / F1</strain>
    </source>
</reference>
<organism evidence="9 10">
    <name type="scientific">Staphylothermus marinus (strain ATCC 43588 / DSM 3639 / JCM 9404 / F1)</name>
    <dbReference type="NCBI Taxonomy" id="399550"/>
    <lineage>
        <taxon>Archaea</taxon>
        <taxon>Thermoproteota</taxon>
        <taxon>Thermoprotei</taxon>
        <taxon>Desulfurococcales</taxon>
        <taxon>Desulfurococcaceae</taxon>
        <taxon>Staphylothermus</taxon>
    </lineage>
</organism>
<feature type="transmembrane region" description="Helical" evidence="7">
    <location>
        <begin position="84"/>
        <end position="112"/>
    </location>
</feature>
<proteinExistence type="inferred from homology"/>
<dbReference type="PANTHER" id="PTHR30193:SF37">
    <property type="entry name" value="INNER MEMBRANE ABC TRANSPORTER PERMEASE PROTEIN YCJO"/>
    <property type="match status" value="1"/>
</dbReference>
<feature type="transmembrane region" description="Helical" evidence="7">
    <location>
        <begin position="24"/>
        <end position="48"/>
    </location>
</feature>
<keyword evidence="3" id="KW-1003">Cell membrane</keyword>